<dbReference type="SUPFAM" id="SSF55103">
    <property type="entry name" value="FAD-linked oxidases, C-terminal domain"/>
    <property type="match status" value="1"/>
</dbReference>
<dbReference type="SUPFAM" id="SSF56176">
    <property type="entry name" value="FAD-binding/transporter-associated domain-like"/>
    <property type="match status" value="1"/>
</dbReference>
<keyword evidence="5" id="KW-0560">Oxidoreductase</keyword>
<dbReference type="PROSITE" id="PS51387">
    <property type="entry name" value="FAD_PCMH"/>
    <property type="match status" value="1"/>
</dbReference>
<dbReference type="STRING" id="994573.T472_0209215"/>
<evidence type="ECO:0000259" key="6">
    <source>
        <dbReference type="PROSITE" id="PS51387"/>
    </source>
</evidence>
<comment type="caution">
    <text evidence="7">The sequence shown here is derived from an EMBL/GenBank/DDBJ whole genome shotgun (WGS) entry which is preliminary data.</text>
</comment>
<dbReference type="EMBL" id="AXUN02000171">
    <property type="protein sequence ID" value="ETA80912.1"/>
    <property type="molecule type" value="Genomic_DNA"/>
</dbReference>
<name>V7I7B1_9CLOT</name>
<keyword evidence="3" id="KW-0285">Flavoprotein</keyword>
<dbReference type="Gene3D" id="3.30.70.2190">
    <property type="match status" value="1"/>
</dbReference>
<dbReference type="Gene3D" id="1.10.45.10">
    <property type="entry name" value="Vanillyl-alcohol Oxidase, Chain A, domain 4"/>
    <property type="match status" value="1"/>
</dbReference>
<dbReference type="InterPro" id="IPR016171">
    <property type="entry name" value="Vanillyl_alc_oxidase_C-sub2"/>
</dbReference>
<proteinExistence type="inferred from homology"/>
<dbReference type="InterPro" id="IPR016164">
    <property type="entry name" value="FAD-linked_Oxase-like_C"/>
</dbReference>
<protein>
    <submittedName>
        <fullName evidence="7">2-hydroxy-acid oxidase</fullName>
    </submittedName>
</protein>
<dbReference type="FunFam" id="1.10.45.10:FF:000001">
    <property type="entry name" value="D-lactate dehydrogenase mitochondrial"/>
    <property type="match status" value="1"/>
</dbReference>
<evidence type="ECO:0000313" key="7">
    <source>
        <dbReference type="EMBL" id="ETA80912.1"/>
    </source>
</evidence>
<dbReference type="AlphaFoldDB" id="V7I7B1"/>
<dbReference type="GO" id="GO:0071949">
    <property type="term" value="F:FAD binding"/>
    <property type="evidence" value="ECO:0007669"/>
    <property type="project" value="InterPro"/>
</dbReference>
<dbReference type="InterPro" id="IPR036318">
    <property type="entry name" value="FAD-bd_PCMH-like_sf"/>
</dbReference>
<dbReference type="InterPro" id="IPR004113">
    <property type="entry name" value="FAD-bd_oxidored_4_C"/>
</dbReference>
<dbReference type="PANTHER" id="PTHR42934:SF2">
    <property type="entry name" value="GLYCOLATE OXIDASE SUBUNIT GLCD"/>
    <property type="match status" value="1"/>
</dbReference>
<gene>
    <name evidence="7" type="ORF">T472_0209215</name>
</gene>
<dbReference type="GO" id="GO:0016491">
    <property type="term" value="F:oxidoreductase activity"/>
    <property type="evidence" value="ECO:0007669"/>
    <property type="project" value="UniProtKB-KW"/>
</dbReference>
<evidence type="ECO:0000256" key="5">
    <source>
        <dbReference type="ARBA" id="ARBA00023002"/>
    </source>
</evidence>
<dbReference type="Pfam" id="PF02913">
    <property type="entry name" value="FAD-oxidase_C"/>
    <property type="match status" value="1"/>
</dbReference>
<dbReference type="PANTHER" id="PTHR42934">
    <property type="entry name" value="GLYCOLATE OXIDASE SUBUNIT GLCD"/>
    <property type="match status" value="1"/>
</dbReference>
<comment type="similarity">
    <text evidence="2">Belongs to the FAD-binding oxidoreductase/transferase type 4 family.</text>
</comment>
<accession>V7I7B1</accession>
<dbReference type="Gene3D" id="3.30.465.10">
    <property type="match status" value="1"/>
</dbReference>
<evidence type="ECO:0000256" key="4">
    <source>
        <dbReference type="ARBA" id="ARBA00022827"/>
    </source>
</evidence>
<dbReference type="FunFam" id="3.30.70.2740:FF:000001">
    <property type="entry name" value="D-lactate dehydrogenase mitochondrial"/>
    <property type="match status" value="1"/>
</dbReference>
<organism evidence="7 8">
    <name type="scientific">Youngiibacter fragilis 232.1</name>
    <dbReference type="NCBI Taxonomy" id="994573"/>
    <lineage>
        <taxon>Bacteria</taxon>
        <taxon>Bacillati</taxon>
        <taxon>Bacillota</taxon>
        <taxon>Clostridia</taxon>
        <taxon>Eubacteriales</taxon>
        <taxon>Clostridiaceae</taxon>
        <taxon>Youngiibacter</taxon>
    </lineage>
</organism>
<feature type="domain" description="FAD-binding PCMH-type" evidence="6">
    <location>
        <begin position="42"/>
        <end position="220"/>
    </location>
</feature>
<dbReference type="Gene3D" id="3.30.70.2740">
    <property type="match status" value="1"/>
</dbReference>
<dbReference type="PATRIC" id="fig|994573.3.peg.1708"/>
<evidence type="ECO:0000313" key="8">
    <source>
        <dbReference type="Proteomes" id="UP000017747"/>
    </source>
</evidence>
<dbReference type="Pfam" id="PF01565">
    <property type="entry name" value="FAD_binding_4"/>
    <property type="match status" value="1"/>
</dbReference>
<reference evidence="7 8" key="1">
    <citation type="journal article" date="2014" name="Genome Announc.">
        <title>Genome Sequence of Youngiibacter fragilis, the Type Strain of the Genus Youngiibacter.</title>
        <authorList>
            <person name="Wawrik C.B."/>
            <person name="Callaghan A.V."/>
            <person name="Stamps B.W."/>
            <person name="Wawrik B."/>
        </authorList>
    </citation>
    <scope>NUCLEOTIDE SEQUENCE [LARGE SCALE GENOMIC DNA]</scope>
    <source>
        <strain evidence="7 8">232.1</strain>
    </source>
</reference>
<sequence length="466" mass="51956">MMGYKIIDDKDLAFLRQALDDGRVYAGEAISEDFSHDELGGISRMPEVMVEVLSTEEVSKVMKYAHENNIPVVIRGSGTGLVGASVPIHGGIMMNMTKMTRIKELDENNLTLTVDPGVMLMDIAKYVEERDFFYPPDPGEKTATIAGNINTNAGGMRAVKYGVTRDYVRGLELVMPNGDIMKVGGKVVKNSSGYSIKDMVCGSEGTLAVITEATLKLLPLPKKVISLLIPFPNLDMAISTVPKIIKSKAAPTAIEFMQREVILAAEQFLDKKFPDNSSDAYLLLSFDGNSTEEIERSYDKVAQLCLEEGALDVFISDTDERKQSIWSARGAFLEAVKASTTDMDECDVCVPRDRVADFIKYTHELEKQFDVRIRSFGHAGDGNLHVYVLKDDMNEEQWKKKLTDIFECMYSRARELEGVVSGEHGIGFAKRPYLFEQYDESYISLLRNIKLAFDPRNILNPGKVCQ</sequence>
<dbReference type="InterPro" id="IPR016169">
    <property type="entry name" value="FAD-bd_PCMH_sub2"/>
</dbReference>
<dbReference type="Proteomes" id="UP000017747">
    <property type="component" value="Unassembled WGS sequence"/>
</dbReference>
<evidence type="ECO:0000256" key="2">
    <source>
        <dbReference type="ARBA" id="ARBA00008000"/>
    </source>
</evidence>
<dbReference type="InterPro" id="IPR006094">
    <property type="entry name" value="Oxid_FAD_bind_N"/>
</dbReference>
<dbReference type="InterPro" id="IPR051914">
    <property type="entry name" value="FAD-linked_OxidoTrans_Type4"/>
</dbReference>
<keyword evidence="8" id="KW-1185">Reference proteome</keyword>
<dbReference type="eggNOG" id="COG0277">
    <property type="taxonomic scope" value="Bacteria"/>
</dbReference>
<keyword evidence="4" id="KW-0274">FAD</keyword>
<dbReference type="InterPro" id="IPR016166">
    <property type="entry name" value="FAD-bd_PCMH"/>
</dbReference>
<comment type="cofactor">
    <cofactor evidence="1">
        <name>FAD</name>
        <dbReference type="ChEBI" id="CHEBI:57692"/>
    </cofactor>
</comment>
<evidence type="ECO:0000256" key="3">
    <source>
        <dbReference type="ARBA" id="ARBA00022630"/>
    </source>
</evidence>
<evidence type="ECO:0000256" key="1">
    <source>
        <dbReference type="ARBA" id="ARBA00001974"/>
    </source>
</evidence>